<dbReference type="InterPro" id="IPR001867">
    <property type="entry name" value="OmpR/PhoB-type_DNA-bd"/>
</dbReference>
<keyword evidence="2" id="KW-0238">DNA-binding</keyword>
<dbReference type="EMBL" id="JAABNT010000028">
    <property type="protein sequence ID" value="NEK24940.1"/>
    <property type="molecule type" value="Genomic_DNA"/>
</dbReference>
<accession>A0A6P0CHS4</accession>
<comment type="similarity">
    <text evidence="1">Belongs to the AfsR/DnrI/RedD regulatory family.</text>
</comment>
<dbReference type="GO" id="GO:0003677">
    <property type="term" value="F:DNA binding"/>
    <property type="evidence" value="ECO:0007669"/>
    <property type="project" value="UniProtKB-KW"/>
</dbReference>
<name>A0A6P0CHS4_9RHOB</name>
<feature type="domain" description="OmpR/PhoB-type" evidence="3">
    <location>
        <begin position="15"/>
        <end position="92"/>
    </location>
</feature>
<proteinExistence type="inferred from homology"/>
<dbReference type="Pfam" id="PF03704">
    <property type="entry name" value="BTAD"/>
    <property type="match status" value="1"/>
</dbReference>
<protein>
    <submittedName>
        <fullName evidence="5">Uncharacterized protein</fullName>
    </submittedName>
</protein>
<evidence type="ECO:0000256" key="1">
    <source>
        <dbReference type="ARBA" id="ARBA00005820"/>
    </source>
</evidence>
<dbReference type="Proteomes" id="UP000468591">
    <property type="component" value="Unassembled WGS sequence"/>
</dbReference>
<dbReference type="SUPFAM" id="SSF48452">
    <property type="entry name" value="TPR-like"/>
    <property type="match status" value="3"/>
</dbReference>
<reference evidence="5 6" key="1">
    <citation type="submission" date="2020-01" db="EMBL/GenBank/DDBJ databases">
        <title>Sulfitobacter sediminilitoris sp. nov., isolated from a tidal flat.</title>
        <authorList>
            <person name="Park S."/>
            <person name="Yoon J.-H."/>
        </authorList>
    </citation>
    <scope>NUCLEOTIDE SEQUENCE [LARGE SCALE GENOMIC DNA]</scope>
    <source>
        <strain evidence="5 6">JBTF-M27</strain>
    </source>
</reference>
<feature type="domain" description="Bacterial transcriptional activator" evidence="4">
    <location>
        <begin position="67"/>
        <end position="211"/>
    </location>
</feature>
<evidence type="ECO:0000259" key="4">
    <source>
        <dbReference type="SMART" id="SM01043"/>
    </source>
</evidence>
<evidence type="ECO:0000313" key="6">
    <source>
        <dbReference type="Proteomes" id="UP000468591"/>
    </source>
</evidence>
<evidence type="ECO:0000259" key="3">
    <source>
        <dbReference type="SMART" id="SM00862"/>
    </source>
</evidence>
<dbReference type="GO" id="GO:0006355">
    <property type="term" value="P:regulation of DNA-templated transcription"/>
    <property type="evidence" value="ECO:0007669"/>
    <property type="project" value="InterPro"/>
</dbReference>
<dbReference type="AlphaFoldDB" id="A0A6P0CHS4"/>
<dbReference type="SMART" id="SM01043">
    <property type="entry name" value="BTAD"/>
    <property type="match status" value="1"/>
</dbReference>
<sequence>MELNLFGKFTLTKDGEPVELRNKKAQALLVYLALTDQPHSRTHLATILWGERFEEQARSSLRQALYALRKAVGDGLVIGDDRLSLANGALRLKENGSGGMLDDFFLAEEAFDTWLDTTREKHRKDAAFAAFEKARQQEKAGDPEGALATIRVAAVLQPLDEQIARMKIALLAGLGKRTEALADYTKFTSLLEHELDAAPQSEIVELAERIRADDAPAATAKSTEKAAPSDGAGGFNILIAPFDDLGGGDTATFLAHDLPGQIVHATSHGLITVNLLPEAKSCDEGKTQMERASEADAVWLLSGSVRQIGSRVRISLTGSDVKTGNVAATDAKLISEDEAFEYLDGVSDTVSAMWRSRYMKLGRYDQVVIDRLKLARNQPEQFHSISQDFFYQTFYSDYSRASLSALENVADFAISEFPNQAHYHSIKGWAHFSYTDLLDANTRLEGIRTAKSIFEHALLLKPDQVIILLGLASASYWLGYHDEAEELLARSNISATAVPLVDVIRGNSAMFCGRNDEAIAMLNRVIENGAGLAPLANWYATLAMAHFNKSSYENALSSANVALEFSSEYWLSYLARMASLSRLGRLSEAHETVSAYHAEYPAANVHELEWLPFTDELVKRNFLDALLDAGLPE</sequence>
<gene>
    <name evidence="5" type="ORF">GV827_21450</name>
</gene>
<comment type="caution">
    <text evidence="5">The sequence shown here is derived from an EMBL/GenBank/DDBJ whole genome shotgun (WGS) entry which is preliminary data.</text>
</comment>
<dbReference type="Gene3D" id="1.25.40.10">
    <property type="entry name" value="Tetratricopeptide repeat domain"/>
    <property type="match status" value="2"/>
</dbReference>
<evidence type="ECO:0000256" key="2">
    <source>
        <dbReference type="ARBA" id="ARBA00023125"/>
    </source>
</evidence>
<dbReference type="SMART" id="SM00862">
    <property type="entry name" value="Trans_reg_C"/>
    <property type="match status" value="1"/>
</dbReference>
<evidence type="ECO:0000313" key="5">
    <source>
        <dbReference type="EMBL" id="NEK24940.1"/>
    </source>
</evidence>
<dbReference type="RefSeq" id="WP_164356059.1">
    <property type="nucleotide sequence ID" value="NZ_JAABNT010000028.1"/>
</dbReference>
<organism evidence="5 6">
    <name type="scientific">Sulfitobacter sediminilitoris</name>
    <dbReference type="NCBI Taxonomy" id="2698830"/>
    <lineage>
        <taxon>Bacteria</taxon>
        <taxon>Pseudomonadati</taxon>
        <taxon>Pseudomonadota</taxon>
        <taxon>Alphaproteobacteria</taxon>
        <taxon>Rhodobacterales</taxon>
        <taxon>Roseobacteraceae</taxon>
        <taxon>Sulfitobacter</taxon>
    </lineage>
</organism>
<keyword evidence="6" id="KW-1185">Reference proteome</keyword>
<dbReference type="GO" id="GO:0000160">
    <property type="term" value="P:phosphorelay signal transduction system"/>
    <property type="evidence" value="ECO:0007669"/>
    <property type="project" value="InterPro"/>
</dbReference>
<dbReference type="PANTHER" id="PTHR35807">
    <property type="entry name" value="TRANSCRIPTIONAL REGULATOR REDD-RELATED"/>
    <property type="match status" value="1"/>
</dbReference>
<dbReference type="InterPro" id="IPR051677">
    <property type="entry name" value="AfsR-DnrI-RedD_regulator"/>
</dbReference>
<dbReference type="InterPro" id="IPR005158">
    <property type="entry name" value="BTAD"/>
</dbReference>
<dbReference type="InterPro" id="IPR011990">
    <property type="entry name" value="TPR-like_helical_dom_sf"/>
</dbReference>